<dbReference type="Pfam" id="PF08676">
    <property type="entry name" value="MutL_C"/>
    <property type="match status" value="1"/>
</dbReference>
<name>X1VBW0_9ZZZZ</name>
<dbReference type="PANTHER" id="PTHR10073">
    <property type="entry name" value="DNA MISMATCH REPAIR PROTEIN MLH, PMS, MUTL"/>
    <property type="match status" value="1"/>
</dbReference>
<dbReference type="SUPFAM" id="SSF54211">
    <property type="entry name" value="Ribosomal protein S5 domain 2-like"/>
    <property type="match status" value="1"/>
</dbReference>
<dbReference type="GO" id="GO:0016887">
    <property type="term" value="F:ATP hydrolysis activity"/>
    <property type="evidence" value="ECO:0007669"/>
    <property type="project" value="InterPro"/>
</dbReference>
<evidence type="ECO:0000259" key="2">
    <source>
        <dbReference type="SMART" id="SM01340"/>
    </source>
</evidence>
<evidence type="ECO:0008006" key="4">
    <source>
        <dbReference type="Google" id="ProtNLM"/>
    </source>
</evidence>
<feature type="domain" description="MutL C-terminal dimerisation" evidence="1">
    <location>
        <begin position="137"/>
        <end position="255"/>
    </location>
</feature>
<dbReference type="GO" id="GO:0140664">
    <property type="term" value="F:ATP-dependent DNA damage sensor activity"/>
    <property type="evidence" value="ECO:0007669"/>
    <property type="project" value="InterPro"/>
</dbReference>
<dbReference type="InterPro" id="IPR014721">
    <property type="entry name" value="Ribsml_uS5_D2-typ_fold_subgr"/>
</dbReference>
<dbReference type="InterPro" id="IPR013507">
    <property type="entry name" value="DNA_mismatch_S5_2-like"/>
</dbReference>
<dbReference type="GO" id="GO:0006298">
    <property type="term" value="P:mismatch repair"/>
    <property type="evidence" value="ECO:0007669"/>
    <property type="project" value="InterPro"/>
</dbReference>
<dbReference type="InterPro" id="IPR038973">
    <property type="entry name" value="MutL/Mlh/Pms-like"/>
</dbReference>
<dbReference type="GO" id="GO:0032300">
    <property type="term" value="C:mismatch repair complex"/>
    <property type="evidence" value="ECO:0007669"/>
    <property type="project" value="InterPro"/>
</dbReference>
<dbReference type="GO" id="GO:0030983">
    <property type="term" value="F:mismatched DNA binding"/>
    <property type="evidence" value="ECO:0007669"/>
    <property type="project" value="InterPro"/>
</dbReference>
<dbReference type="PANTHER" id="PTHR10073:SF12">
    <property type="entry name" value="DNA MISMATCH REPAIR PROTEIN MLH1"/>
    <property type="match status" value="1"/>
</dbReference>
<evidence type="ECO:0000313" key="3">
    <source>
        <dbReference type="EMBL" id="GAJ14622.1"/>
    </source>
</evidence>
<dbReference type="Gene3D" id="3.30.1370.100">
    <property type="entry name" value="MutL, C-terminal domain, regulatory subdomain"/>
    <property type="match status" value="1"/>
</dbReference>
<dbReference type="Gene3D" id="3.30.230.10">
    <property type="match status" value="1"/>
</dbReference>
<dbReference type="SMART" id="SM00853">
    <property type="entry name" value="MutL_C"/>
    <property type="match status" value="1"/>
</dbReference>
<dbReference type="SMART" id="SM01340">
    <property type="entry name" value="DNA_mis_repair"/>
    <property type="match status" value="1"/>
</dbReference>
<accession>X1VBW0</accession>
<protein>
    <recommendedName>
        <fullName evidence="4">DNA mismatch repair protein MutL</fullName>
    </recommendedName>
</protein>
<dbReference type="InterPro" id="IPR042121">
    <property type="entry name" value="MutL_C_regsub"/>
</dbReference>
<dbReference type="InterPro" id="IPR037198">
    <property type="entry name" value="MutL_C_sf"/>
</dbReference>
<dbReference type="InterPro" id="IPR020568">
    <property type="entry name" value="Ribosomal_Su5_D2-typ_SF"/>
</dbReference>
<feature type="domain" description="DNA mismatch repair protein S5" evidence="2">
    <location>
        <begin position="1"/>
        <end position="80"/>
    </location>
</feature>
<dbReference type="CDD" id="cd00782">
    <property type="entry name" value="MutL_Trans"/>
    <property type="match status" value="1"/>
</dbReference>
<dbReference type="AlphaFoldDB" id="X1VBW0"/>
<feature type="non-terminal residue" evidence="3">
    <location>
        <position position="259"/>
    </location>
</feature>
<gene>
    <name evidence="3" type="ORF">S12H4_42492</name>
</gene>
<dbReference type="InterPro" id="IPR014790">
    <property type="entry name" value="MutL_C"/>
</dbReference>
<organism evidence="3">
    <name type="scientific">marine sediment metagenome</name>
    <dbReference type="NCBI Taxonomy" id="412755"/>
    <lineage>
        <taxon>unclassified sequences</taxon>
        <taxon>metagenomes</taxon>
        <taxon>ecological metagenomes</taxon>
    </lineage>
</organism>
<proteinExistence type="predicted"/>
<reference evidence="3" key="1">
    <citation type="journal article" date="2014" name="Front. Microbiol.">
        <title>High frequency of phylogenetically diverse reductive dehalogenase-homologous genes in deep subseafloor sedimentary metagenomes.</title>
        <authorList>
            <person name="Kawai M."/>
            <person name="Futagami T."/>
            <person name="Toyoda A."/>
            <person name="Takaki Y."/>
            <person name="Nishi S."/>
            <person name="Hori S."/>
            <person name="Arai W."/>
            <person name="Tsubouchi T."/>
            <person name="Morono Y."/>
            <person name="Uchiyama I."/>
            <person name="Ito T."/>
            <person name="Fujiyama A."/>
            <person name="Inagaki F."/>
            <person name="Takami H."/>
        </authorList>
    </citation>
    <scope>NUCLEOTIDE SEQUENCE</scope>
    <source>
        <strain evidence="3">Expedition CK06-06</strain>
    </source>
</reference>
<dbReference type="EMBL" id="BARW01026008">
    <property type="protein sequence ID" value="GAJ14622.1"/>
    <property type="molecule type" value="Genomic_DNA"/>
</dbReference>
<feature type="non-terminal residue" evidence="3">
    <location>
        <position position="1"/>
    </location>
</feature>
<comment type="caution">
    <text evidence="3">The sequence shown here is derived from an EMBL/GenBank/DDBJ whole genome shotgun (WGS) entry which is preliminary data.</text>
</comment>
<evidence type="ECO:0000259" key="1">
    <source>
        <dbReference type="SMART" id="SM00853"/>
    </source>
</evidence>
<dbReference type="GO" id="GO:0005524">
    <property type="term" value="F:ATP binding"/>
    <property type="evidence" value="ECO:0007669"/>
    <property type="project" value="InterPro"/>
</dbReference>
<sequence>NYLSFFVNRRWIQSRSLTRAVEKAYEGLLMVGRYPIAVIYLSLPPQTIDVNVHPTKREIKFSQEPIVFNTVYGAVRRTLVGKSPVPEVDLPAFEVPVSIPDQSTLERPTAQSKNGPALPLMPEVQAASISGIPVLRVLGQVSTTYIIAEGPDGLYLIDQHAAHERVLFERVLAQRAGSEVEVQGLLEPLTLELSPGQEEWLRAKGDVLAGFGFGIEPFGERTYLLRSVPAVLAAQGIEPAVKEALDLLEDDTDPAKREE</sequence>
<dbReference type="Pfam" id="PF01119">
    <property type="entry name" value="DNA_mis_repair"/>
    <property type="match status" value="1"/>
</dbReference>
<dbReference type="SUPFAM" id="SSF118116">
    <property type="entry name" value="DNA mismatch repair protein MutL"/>
    <property type="match status" value="1"/>
</dbReference>